<dbReference type="Proteomes" id="UP000199373">
    <property type="component" value="Unassembled WGS sequence"/>
</dbReference>
<reference evidence="2 3" key="1">
    <citation type="submission" date="2016-10" db="EMBL/GenBank/DDBJ databases">
        <authorList>
            <person name="de Groot N.N."/>
        </authorList>
    </citation>
    <scope>NUCLEOTIDE SEQUENCE [LARGE SCALE GENOMIC DNA]</scope>
    <source>
        <strain evidence="2 3">TC2-24</strain>
    </source>
</reference>
<proteinExistence type="predicted"/>
<accession>A0A1I0Q2E4</accession>
<feature type="domain" description="PD-(D/E)XK nuclease-like" evidence="1">
    <location>
        <begin position="16"/>
        <end position="313"/>
    </location>
</feature>
<gene>
    <name evidence="2" type="ORF">SAMN04487850_2160</name>
</gene>
<dbReference type="InterPro" id="IPR048822">
    <property type="entry name" value="PDDEXK_13"/>
</dbReference>
<dbReference type="Pfam" id="PF20796">
    <property type="entry name" value="PDDEXK_13"/>
    <property type="match status" value="1"/>
</dbReference>
<dbReference type="EMBL" id="FOIQ01000005">
    <property type="protein sequence ID" value="SEW20963.1"/>
    <property type="molecule type" value="Genomic_DNA"/>
</dbReference>
<evidence type="ECO:0000313" key="3">
    <source>
        <dbReference type="Proteomes" id="UP000199373"/>
    </source>
</evidence>
<evidence type="ECO:0000259" key="1">
    <source>
        <dbReference type="Pfam" id="PF20796"/>
    </source>
</evidence>
<evidence type="ECO:0000313" key="2">
    <source>
        <dbReference type="EMBL" id="SEW20963.1"/>
    </source>
</evidence>
<protein>
    <recommendedName>
        <fullName evidence="1">PD-(D/E)XK nuclease-like domain-containing protein</fullName>
    </recommendedName>
</protein>
<organism evidence="2 3">
    <name type="scientific">Prevotella aff. ruminicola Tc2-24</name>
    <dbReference type="NCBI Taxonomy" id="81582"/>
    <lineage>
        <taxon>Bacteria</taxon>
        <taxon>Pseudomonadati</taxon>
        <taxon>Bacteroidota</taxon>
        <taxon>Bacteroidia</taxon>
        <taxon>Bacteroidales</taxon>
        <taxon>Prevotellaceae</taxon>
        <taxon>Prevotella</taxon>
    </lineage>
</organism>
<name>A0A1I0Q2E4_9BACT</name>
<sequence>MRHLPTNNYHCEETCKSDKPFKKAARSKQSLFREEYLKVGFDPSNRFGKYGAFLLPEDADAGLNFYEGFRSDILHLIRKRYPKLTTAQHAGLYANMLRSEHIPWNVFVPMKADLQAAAKVFNDIIGEPLIDVITDIRIEWAPEKTKCLNDNTSFDAYIEFLHDGQLGGLGIEVKYTEEGYHFGGKEKREVMDEKSQYAIITRSCGLYKEEIASKPIRETSLCLNKFRQIWRNHILGESMVMNKMVERFYSVTLYPCGNPHFTKVLPKYREFLTDYGLSTFKFITFESLFDLLKVHYPKESQFQNWIEYLQTRYPF</sequence>
<dbReference type="AlphaFoldDB" id="A0A1I0Q2E4"/>
<keyword evidence="3" id="KW-1185">Reference proteome</keyword>
<dbReference type="RefSeq" id="WP_091916542.1">
    <property type="nucleotide sequence ID" value="NZ_FOIQ01000005.1"/>
</dbReference>